<keyword evidence="1" id="KW-0808">Transferase</keyword>
<feature type="domain" description="Protein kinase" evidence="6">
    <location>
        <begin position="1"/>
        <end position="261"/>
    </location>
</feature>
<comment type="caution">
    <text evidence="7">The sequence shown here is derived from an EMBL/GenBank/DDBJ whole genome shotgun (WGS) entry which is preliminary data.</text>
</comment>
<keyword evidence="2" id="KW-0547">Nucleotide-binding</keyword>
<dbReference type="InterPro" id="IPR001245">
    <property type="entry name" value="Ser-Thr/Tyr_kinase_cat_dom"/>
</dbReference>
<dbReference type="PANTHER" id="PTHR44329">
    <property type="entry name" value="SERINE/THREONINE-PROTEIN KINASE TNNI3K-RELATED"/>
    <property type="match status" value="1"/>
</dbReference>
<keyword evidence="3" id="KW-0418">Kinase</keyword>
<evidence type="ECO:0000256" key="1">
    <source>
        <dbReference type="ARBA" id="ARBA00022679"/>
    </source>
</evidence>
<keyword evidence="8" id="KW-1185">Reference proteome</keyword>
<dbReference type="PANTHER" id="PTHR44329:SF288">
    <property type="entry name" value="MITOGEN-ACTIVATED PROTEIN KINASE KINASE KINASE 20"/>
    <property type="match status" value="1"/>
</dbReference>
<gene>
    <name evidence="7" type="ORF">BLNAU_19816</name>
</gene>
<evidence type="ECO:0000313" key="7">
    <source>
        <dbReference type="EMBL" id="KAK2945240.1"/>
    </source>
</evidence>
<evidence type="ECO:0000256" key="2">
    <source>
        <dbReference type="ARBA" id="ARBA00022741"/>
    </source>
</evidence>
<evidence type="ECO:0000256" key="5">
    <source>
        <dbReference type="SAM" id="MobiDB-lite"/>
    </source>
</evidence>
<reference evidence="7 8" key="1">
    <citation type="journal article" date="2022" name="bioRxiv">
        <title>Genomics of Preaxostyla Flagellates Illuminates Evolutionary Transitions and the Path Towards Mitochondrial Loss.</title>
        <authorList>
            <person name="Novak L.V.F."/>
            <person name="Treitli S.C."/>
            <person name="Pyrih J."/>
            <person name="Halakuc P."/>
            <person name="Pipaliya S.V."/>
            <person name="Vacek V."/>
            <person name="Brzon O."/>
            <person name="Soukal P."/>
            <person name="Eme L."/>
            <person name="Dacks J.B."/>
            <person name="Karnkowska A."/>
            <person name="Elias M."/>
            <person name="Hampl V."/>
        </authorList>
    </citation>
    <scope>NUCLEOTIDE SEQUENCE [LARGE SCALE GENOMIC DNA]</scope>
    <source>
        <strain evidence="7">NAU3</strain>
        <tissue evidence="7">Gut</tissue>
    </source>
</reference>
<dbReference type="Proteomes" id="UP001281761">
    <property type="component" value="Unassembled WGS sequence"/>
</dbReference>
<dbReference type="InterPro" id="IPR051681">
    <property type="entry name" value="Ser/Thr_Kinases-Pseudokinases"/>
</dbReference>
<sequence length="294" mass="32904">MNSSVSTDNTDGISQHRSKKLSFNPIAVMLDVANGLEFLFKSDPTHILFGRLSSHSIYINPSNQVMLHTRGGTDVPFDETPNENDEPDNHYQTLTNTLNHGSSFESNSSISDSTSYAQSVSADASTILNNIPNEGPYRRRHVRTNRLHQHHKPMHHQFFTSIDGDTDSARWRAPEVAEGKIPTVSSAVFSFGMVLWEVLTQQIPFESDPADIAQEKMMKGERPSLAMISDTSLSMLIDRCWAQDPKRRPSITDVIACLEDLTDINDVECYLAEQDDTTTDESSSTQTLFSTQYN</sequence>
<feature type="region of interest" description="Disordered" evidence="5">
    <location>
        <begin position="274"/>
        <end position="294"/>
    </location>
</feature>
<organism evidence="7 8">
    <name type="scientific">Blattamonas nauphoetae</name>
    <dbReference type="NCBI Taxonomy" id="2049346"/>
    <lineage>
        <taxon>Eukaryota</taxon>
        <taxon>Metamonada</taxon>
        <taxon>Preaxostyla</taxon>
        <taxon>Oxymonadida</taxon>
        <taxon>Blattamonas</taxon>
    </lineage>
</organism>
<evidence type="ECO:0000256" key="4">
    <source>
        <dbReference type="ARBA" id="ARBA00022840"/>
    </source>
</evidence>
<dbReference type="InterPro" id="IPR000719">
    <property type="entry name" value="Prot_kinase_dom"/>
</dbReference>
<keyword evidence="4" id="KW-0067">ATP-binding</keyword>
<dbReference type="EMBL" id="JARBJD010000267">
    <property type="protein sequence ID" value="KAK2945240.1"/>
    <property type="molecule type" value="Genomic_DNA"/>
</dbReference>
<dbReference type="PROSITE" id="PS50011">
    <property type="entry name" value="PROTEIN_KINASE_DOM"/>
    <property type="match status" value="1"/>
</dbReference>
<dbReference type="Gene3D" id="1.10.510.10">
    <property type="entry name" value="Transferase(Phosphotransferase) domain 1"/>
    <property type="match status" value="1"/>
</dbReference>
<protein>
    <recommendedName>
        <fullName evidence="6">Protein kinase domain-containing protein</fullName>
    </recommendedName>
</protein>
<proteinExistence type="predicted"/>
<dbReference type="InterPro" id="IPR011009">
    <property type="entry name" value="Kinase-like_dom_sf"/>
</dbReference>
<evidence type="ECO:0000313" key="8">
    <source>
        <dbReference type="Proteomes" id="UP001281761"/>
    </source>
</evidence>
<dbReference type="SUPFAM" id="SSF56112">
    <property type="entry name" value="Protein kinase-like (PK-like)"/>
    <property type="match status" value="1"/>
</dbReference>
<evidence type="ECO:0000256" key="3">
    <source>
        <dbReference type="ARBA" id="ARBA00022777"/>
    </source>
</evidence>
<name>A0ABQ9X0L3_9EUKA</name>
<accession>A0ABQ9X0L3</accession>
<dbReference type="Pfam" id="PF07714">
    <property type="entry name" value="PK_Tyr_Ser-Thr"/>
    <property type="match status" value="1"/>
</dbReference>
<evidence type="ECO:0000259" key="6">
    <source>
        <dbReference type="PROSITE" id="PS50011"/>
    </source>
</evidence>